<dbReference type="GeneID" id="28730022"/>
<sequence length="694" mass="77351">MTTTSTTSAPLSLDDWCTQYAPLSEAQKLSVSRLSTWVSPTDTNTALPTPERPPSDPMHANLTYHLSQISDELVQASQPRYDTDLASLQTSLQQLDELVALVTQAQTHMGDLQAGLTYIDDSASELMTQATSLLHTQAQLTSLHEALTLRLSYFGVLAQATQMLSDTSTDVHAPAFRSIVHRLFLALEFMETHGQYKDAAVYQLRLENALQRAMTLIKQAFVHQGTEHAQAARTRLHEEYQKQDTASVVDVTAPAVREALYESVQAWLPMYTAYLAPLETWAPRRPAMATMLAEFHTVLQRWRTPLVQQGMEYSRARDSDPSVPWVQRLEQALASAQRVYEAETALYAGLFKDTKALQPIAQAVGESVKAWLAPQLATSPSLETLSEVARLVSACQETWCAPLWLSVQTHLQQQSNAFLKSWRAYKPTASDLAYPTCAEEAPGLPTPASWYPPVRAMWQLQRWISPCMPPGLLQELLLQAYDVCDTKLQDAGKQLRENKLGGEEGDAADALLFQLRHIQVVLHMWDEVNAQCETTSHTMEPSTPTRPSRWQAIGRKQAGASEAWRATQQRWQTWQATTQAELSTFIASSLALPLQIFLRQQEPNASKAWAAYTTFQQSLDVNADEEAKKLYIYLPTDTVAPVVNEILTALRTTYSEFRECCEKIPAEDPTVLDDMISLEALHACLAACLAAPSS</sequence>
<dbReference type="Pfam" id="PF20671">
    <property type="entry name" value="COG3_C"/>
    <property type="match status" value="1"/>
</dbReference>
<dbReference type="GO" id="GO:0006886">
    <property type="term" value="P:intracellular protein transport"/>
    <property type="evidence" value="ECO:0007669"/>
    <property type="project" value="InterPro"/>
</dbReference>
<comment type="caution">
    <text evidence="11">The sequence shown here is derived from an EMBL/GenBank/DDBJ whole genome shotgun (WGS) entry which is preliminary data.</text>
</comment>
<dbReference type="OrthoDB" id="296793at2759"/>
<evidence type="ECO:0000256" key="8">
    <source>
        <dbReference type="ARBA" id="ARBA00031339"/>
    </source>
</evidence>
<organism evidence="11 12">
    <name type="scientific">Malassezia pachydermatis</name>
    <dbReference type="NCBI Taxonomy" id="77020"/>
    <lineage>
        <taxon>Eukaryota</taxon>
        <taxon>Fungi</taxon>
        <taxon>Dikarya</taxon>
        <taxon>Basidiomycota</taxon>
        <taxon>Ustilaginomycotina</taxon>
        <taxon>Malasseziomycetes</taxon>
        <taxon>Malasseziales</taxon>
        <taxon>Malasseziaceae</taxon>
        <taxon>Malassezia</taxon>
    </lineage>
</organism>
<dbReference type="GO" id="GO:0017119">
    <property type="term" value="C:Golgi transport complex"/>
    <property type="evidence" value="ECO:0007669"/>
    <property type="project" value="TreeGrafter"/>
</dbReference>
<evidence type="ECO:0000256" key="4">
    <source>
        <dbReference type="ARBA" id="ARBA00022448"/>
    </source>
</evidence>
<proteinExistence type="inferred from homology"/>
<dbReference type="VEuPathDB" id="FungiDB:Malapachy_3684"/>
<evidence type="ECO:0000256" key="5">
    <source>
        <dbReference type="ARBA" id="ARBA00022927"/>
    </source>
</evidence>
<evidence type="ECO:0000259" key="10">
    <source>
        <dbReference type="Pfam" id="PF20671"/>
    </source>
</evidence>
<evidence type="ECO:0000313" key="12">
    <source>
        <dbReference type="Proteomes" id="UP000037751"/>
    </source>
</evidence>
<dbReference type="InterPro" id="IPR007265">
    <property type="entry name" value="COG_su3"/>
</dbReference>
<dbReference type="InterPro" id="IPR048685">
    <property type="entry name" value="COG3_C"/>
</dbReference>
<dbReference type="EMBL" id="LGAV01000001">
    <property type="protein sequence ID" value="KOS15966.1"/>
    <property type="molecule type" value="Genomic_DNA"/>
</dbReference>
<gene>
    <name evidence="11" type="ORF">Malapachy_3684</name>
</gene>
<comment type="similarity">
    <text evidence="2">Belongs to the COG3 family.</text>
</comment>
<protein>
    <recommendedName>
        <fullName evidence="3">Conserved oligomeric Golgi complex subunit 3</fullName>
    </recommendedName>
    <alternativeName>
        <fullName evidence="8">Component of oligomeric Golgi complex 3</fullName>
    </alternativeName>
</protein>
<dbReference type="RefSeq" id="XP_017993598.1">
    <property type="nucleotide sequence ID" value="XM_018138146.1"/>
</dbReference>
<feature type="domain" description="Conserved oligomeric Golgi complex subunit 3 N-terminal" evidence="9">
    <location>
        <begin position="86"/>
        <end position="223"/>
    </location>
</feature>
<keyword evidence="6" id="KW-0333">Golgi apparatus</keyword>
<evidence type="ECO:0000256" key="1">
    <source>
        <dbReference type="ARBA" id="ARBA00004395"/>
    </source>
</evidence>
<dbReference type="Pfam" id="PF04136">
    <property type="entry name" value="COG3_N"/>
    <property type="match status" value="1"/>
</dbReference>
<keyword evidence="5" id="KW-0653">Protein transport</keyword>
<reference evidence="11 12" key="1">
    <citation type="submission" date="2015-07" db="EMBL/GenBank/DDBJ databases">
        <title>Draft Genome Sequence of Malassezia furfur CBS1878 and Malassezia pachydermatis CBS1879.</title>
        <authorList>
            <person name="Triana S."/>
            <person name="Ohm R."/>
            <person name="Gonzalez A."/>
            <person name="DeCock H."/>
            <person name="Restrepo S."/>
            <person name="Celis A."/>
        </authorList>
    </citation>
    <scope>NUCLEOTIDE SEQUENCE [LARGE SCALE GENOMIC DNA]</scope>
    <source>
        <strain evidence="11 12">CBS 1879</strain>
    </source>
</reference>
<dbReference type="GO" id="GO:0005801">
    <property type="term" value="C:cis-Golgi network"/>
    <property type="evidence" value="ECO:0007669"/>
    <property type="project" value="InterPro"/>
</dbReference>
<keyword evidence="7" id="KW-0472">Membrane</keyword>
<dbReference type="PANTHER" id="PTHR13302">
    <property type="entry name" value="CONSERVED OLIGOMERIC GOLGI COMPLEX COMPONENT 3"/>
    <property type="match status" value="1"/>
</dbReference>
<accession>A0A0M8MNC3</accession>
<evidence type="ECO:0000313" key="11">
    <source>
        <dbReference type="EMBL" id="KOS15966.1"/>
    </source>
</evidence>
<comment type="subcellular location">
    <subcellularLocation>
        <location evidence="1">Golgi apparatus membrane</location>
        <topology evidence="1">Peripheral membrane protein</topology>
    </subcellularLocation>
</comment>
<feature type="domain" description="Conserved oligomeric Golgi complex subunit 3 C-terminal" evidence="10">
    <location>
        <begin position="272"/>
        <end position="528"/>
    </location>
</feature>
<dbReference type="AlphaFoldDB" id="A0A0M8MNC3"/>
<evidence type="ECO:0000256" key="3">
    <source>
        <dbReference type="ARBA" id="ARBA00020976"/>
    </source>
</evidence>
<dbReference type="InterPro" id="IPR048320">
    <property type="entry name" value="COG3_N"/>
</dbReference>
<name>A0A0M8MNC3_9BASI</name>
<keyword evidence="4" id="KW-0813">Transport</keyword>
<dbReference type="STRING" id="77020.A0A0M8MNC3"/>
<evidence type="ECO:0000256" key="2">
    <source>
        <dbReference type="ARBA" id="ARBA00009936"/>
    </source>
</evidence>
<keyword evidence="12" id="KW-1185">Reference proteome</keyword>
<dbReference type="GO" id="GO:0007030">
    <property type="term" value="P:Golgi organization"/>
    <property type="evidence" value="ECO:0007669"/>
    <property type="project" value="TreeGrafter"/>
</dbReference>
<evidence type="ECO:0000256" key="7">
    <source>
        <dbReference type="ARBA" id="ARBA00023136"/>
    </source>
</evidence>
<evidence type="ECO:0000259" key="9">
    <source>
        <dbReference type="Pfam" id="PF04136"/>
    </source>
</evidence>
<dbReference type="PANTHER" id="PTHR13302:SF8">
    <property type="entry name" value="CONSERVED OLIGOMERIC GOLGI COMPLEX SUBUNIT 3"/>
    <property type="match status" value="1"/>
</dbReference>
<dbReference type="Proteomes" id="UP000037751">
    <property type="component" value="Unassembled WGS sequence"/>
</dbReference>
<dbReference type="GO" id="GO:0006891">
    <property type="term" value="P:intra-Golgi vesicle-mediated transport"/>
    <property type="evidence" value="ECO:0007669"/>
    <property type="project" value="TreeGrafter"/>
</dbReference>
<dbReference type="GO" id="GO:0000139">
    <property type="term" value="C:Golgi membrane"/>
    <property type="evidence" value="ECO:0007669"/>
    <property type="project" value="UniProtKB-SubCell"/>
</dbReference>
<evidence type="ECO:0000256" key="6">
    <source>
        <dbReference type="ARBA" id="ARBA00023034"/>
    </source>
</evidence>